<comment type="caution">
    <text evidence="1">The sequence shown here is derived from an EMBL/GenBank/DDBJ whole genome shotgun (WGS) entry which is preliminary data.</text>
</comment>
<evidence type="ECO:0000313" key="2">
    <source>
        <dbReference type="Proteomes" id="UP000693970"/>
    </source>
</evidence>
<evidence type="ECO:0000313" key="1">
    <source>
        <dbReference type="EMBL" id="KAG7360054.1"/>
    </source>
</evidence>
<gene>
    <name evidence="1" type="ORF">IV203_035152</name>
</gene>
<proteinExistence type="predicted"/>
<dbReference type="OrthoDB" id="51729at2759"/>
<name>A0A9K3LE64_9STRA</name>
<dbReference type="AlphaFoldDB" id="A0A9K3LE64"/>
<keyword evidence="2" id="KW-1185">Reference proteome</keyword>
<protein>
    <submittedName>
        <fullName evidence="1">Uncharacterized protein</fullName>
    </submittedName>
</protein>
<reference evidence="1" key="2">
    <citation type="submission" date="2021-04" db="EMBL/GenBank/DDBJ databases">
        <authorList>
            <person name="Podell S."/>
        </authorList>
    </citation>
    <scope>NUCLEOTIDE SEQUENCE</scope>
    <source>
        <strain evidence="1">Hildebrandi</strain>
    </source>
</reference>
<dbReference type="EMBL" id="JAGRRH010000013">
    <property type="protein sequence ID" value="KAG7360054.1"/>
    <property type="molecule type" value="Genomic_DNA"/>
</dbReference>
<sequence length="334" mass="38434">MAISSTIPRLSDIDLMALENVAEFCLSADRLVEECDLDEHLALVNQLTVQRNILLEQRDIVDDHVRYLDDVLARLLGHEIGGHSLDESESMYGQLPHRKHNATSSVKAIIQISLTISLIIINEPGSLKQHRIMIPSQRPSTFRQDSNSTIFDENPRRVLTRKKGVRISNETTRHIYYNGKERPAKKGRDIQWYSRKEMAQIRFRVKKTLLKTKKNELTLQKMFVEPSSEDGISQSLPEGGNDLLECEDFLELRGLERWSGRHHSFLRSTKILECKSGVFLEQAAQLISGRPDPERLRKASEEASRLSRHFAELLGKLDAEYIRRQKEEIDADLR</sequence>
<dbReference type="Proteomes" id="UP000693970">
    <property type="component" value="Unassembled WGS sequence"/>
</dbReference>
<accession>A0A9K3LE64</accession>
<organism evidence="1 2">
    <name type="scientific">Nitzschia inconspicua</name>
    <dbReference type="NCBI Taxonomy" id="303405"/>
    <lineage>
        <taxon>Eukaryota</taxon>
        <taxon>Sar</taxon>
        <taxon>Stramenopiles</taxon>
        <taxon>Ochrophyta</taxon>
        <taxon>Bacillariophyta</taxon>
        <taxon>Bacillariophyceae</taxon>
        <taxon>Bacillariophycidae</taxon>
        <taxon>Bacillariales</taxon>
        <taxon>Bacillariaceae</taxon>
        <taxon>Nitzschia</taxon>
    </lineage>
</organism>
<reference evidence="1" key="1">
    <citation type="journal article" date="2021" name="Sci. Rep.">
        <title>Diploid genomic architecture of Nitzschia inconspicua, an elite biomass production diatom.</title>
        <authorList>
            <person name="Oliver A."/>
            <person name="Podell S."/>
            <person name="Pinowska A."/>
            <person name="Traller J.C."/>
            <person name="Smith S.R."/>
            <person name="McClure R."/>
            <person name="Beliaev A."/>
            <person name="Bohutskyi P."/>
            <person name="Hill E.A."/>
            <person name="Rabines A."/>
            <person name="Zheng H."/>
            <person name="Allen L.Z."/>
            <person name="Kuo A."/>
            <person name="Grigoriev I.V."/>
            <person name="Allen A.E."/>
            <person name="Hazlebeck D."/>
            <person name="Allen E.E."/>
        </authorList>
    </citation>
    <scope>NUCLEOTIDE SEQUENCE</scope>
    <source>
        <strain evidence="1">Hildebrandi</strain>
    </source>
</reference>